<organism evidence="2 3">
    <name type="scientific">Agrobacterium tumefaciens str. Kerr 14</name>
    <dbReference type="NCBI Taxonomy" id="1183424"/>
    <lineage>
        <taxon>Bacteria</taxon>
        <taxon>Pseudomonadati</taxon>
        <taxon>Pseudomonadota</taxon>
        <taxon>Alphaproteobacteria</taxon>
        <taxon>Hyphomicrobiales</taxon>
        <taxon>Rhizobiaceae</taxon>
        <taxon>Rhizobium/Agrobacterium group</taxon>
        <taxon>Agrobacterium</taxon>
        <taxon>Agrobacterium tumefaciens complex</taxon>
    </lineage>
</organism>
<evidence type="ECO:0000313" key="2">
    <source>
        <dbReference type="EMBL" id="CUX65942.1"/>
    </source>
</evidence>
<sequence length="616" mass="69269">MPRLNPAANEDPVARPVRSNKRKAPDFGEADAKRPRYAEGSLNNLPTELQVEVLRNLMVPDERDPLKTVRDLASLRRVNRSSRDLIELEIGDGKFVDLIRNIGVARWQLLKIIDPKEVEGKSRFAKAETIPWATPEQRSLLVSNIVRPDRSADFGDLTCTILNLDYLERSDRSRVQLHVCHLARTGPAAWELVKGLIEKSEHLDPADRSNLLKATFDLENPDARRDCLGAWAARCGRLDGQQQRSLLYAARNQASETAFTLGAYAHNLEQLEPANRRLLIEQILTTAPERPGRLWALSGLVSKLDVLVESGEQIDEYEKVRVANEVIAGLTHGPHEPAMPGPEHWMTDPELCQREAAHQLKSRPELLEQYQIAFLHSYVKGHLESGNDADLPSQVQLLPHMQRNQREHFVEQALRRATGDDDLVWGPTLDERVALALALREKDLEPAEREHFVNYISDVENSCAYLEEAVRHVANTGLDRFSPEQRTRIVEERLFTFQEKEAADASLVLGDVVVNARQLTSEDIAMMSKAVRALTVSFRVDENVDKADPNVRSLTARAARAVTVWTQEAVHNAADLSARSKLREGQSGIVTQLDDLENPSVAARGYDHRSNDTRGR</sequence>
<evidence type="ECO:0008006" key="4">
    <source>
        <dbReference type="Google" id="ProtNLM"/>
    </source>
</evidence>
<dbReference type="RefSeq" id="WP_143242764.1">
    <property type="nucleotide sequence ID" value="NZ_LT009732.1"/>
</dbReference>
<feature type="region of interest" description="Disordered" evidence="1">
    <location>
        <begin position="1"/>
        <end position="41"/>
    </location>
</feature>
<evidence type="ECO:0000256" key="1">
    <source>
        <dbReference type="SAM" id="MobiDB-lite"/>
    </source>
</evidence>
<dbReference type="AlphaFoldDB" id="A0A1S7SB80"/>
<protein>
    <recommendedName>
        <fullName evidence="4">F-box domain-containing protein</fullName>
    </recommendedName>
</protein>
<name>A0A1S7SB80_AGRTU</name>
<gene>
    <name evidence="2" type="ORF">AGR4C_pa60040</name>
</gene>
<reference evidence="2 3" key="1">
    <citation type="submission" date="2016-01" db="EMBL/GenBank/DDBJ databases">
        <authorList>
            <person name="Oliw E.H."/>
        </authorList>
    </citation>
    <scope>NUCLEOTIDE SEQUENCE [LARGE SCALE GENOMIC DNA]</scope>
    <source>
        <strain evidence="2 3">Kerr 14</strain>
    </source>
</reference>
<dbReference type="Proteomes" id="UP000191897">
    <property type="component" value="Unassembled WGS sequence"/>
</dbReference>
<dbReference type="EMBL" id="FBWC01000037">
    <property type="protein sequence ID" value="CUX65942.1"/>
    <property type="molecule type" value="Genomic_DNA"/>
</dbReference>
<proteinExistence type="predicted"/>
<accession>A0A1S7SB80</accession>
<feature type="compositionally biased region" description="Basic and acidic residues" evidence="1">
    <location>
        <begin position="23"/>
        <end position="37"/>
    </location>
</feature>
<evidence type="ECO:0000313" key="3">
    <source>
        <dbReference type="Proteomes" id="UP000191897"/>
    </source>
</evidence>